<feature type="region of interest" description="Disordered" evidence="5">
    <location>
        <begin position="1"/>
        <end position="27"/>
    </location>
</feature>
<keyword evidence="4" id="KW-0342">GTP-binding</keyword>
<comment type="similarity">
    <text evidence="1">Belongs to the GPN-loop GTPase family.</text>
</comment>
<evidence type="ECO:0000313" key="7">
    <source>
        <dbReference type="Proteomes" id="UP001596074"/>
    </source>
</evidence>
<dbReference type="Gene3D" id="3.40.50.300">
    <property type="entry name" value="P-loop containing nucleotide triphosphate hydrolases"/>
    <property type="match status" value="1"/>
</dbReference>
<keyword evidence="3" id="KW-0378">Hydrolase</keyword>
<evidence type="ECO:0000256" key="4">
    <source>
        <dbReference type="ARBA" id="ARBA00023134"/>
    </source>
</evidence>
<dbReference type="RefSeq" id="WP_378287557.1">
    <property type="nucleotide sequence ID" value="NZ_JBHSON010000073.1"/>
</dbReference>
<dbReference type="InterPro" id="IPR027417">
    <property type="entry name" value="P-loop_NTPase"/>
</dbReference>
<dbReference type="EMBL" id="JBHSON010000073">
    <property type="protein sequence ID" value="MFC5751623.1"/>
    <property type="molecule type" value="Genomic_DNA"/>
</dbReference>
<sequence>MAFATFDPGSGPAAGYEDGEPPEPVERIPYLPGTVARTAKILVVGDFGVGKTSLIGSVSEIEPLRTEEPITQASAGVDDLDGLTGKTTTTVAMDFGRVTLNHRTALYLFGTPGQRRFWSMWAGLAEGAVGVLVLVDARRLAGSFDVLDQIESHVPAPFAVAVNHFPDTPQHTHDELRQALDLLPETPIVDCNALERTSSIRALAALTGHAIAVHGRKDRKDRPR</sequence>
<dbReference type="Pfam" id="PF03029">
    <property type="entry name" value="ATP_bind_1"/>
    <property type="match status" value="1"/>
</dbReference>
<keyword evidence="2" id="KW-0547">Nucleotide-binding</keyword>
<keyword evidence="7" id="KW-1185">Reference proteome</keyword>
<evidence type="ECO:0000256" key="5">
    <source>
        <dbReference type="SAM" id="MobiDB-lite"/>
    </source>
</evidence>
<dbReference type="SUPFAM" id="SSF52540">
    <property type="entry name" value="P-loop containing nucleoside triphosphate hydrolases"/>
    <property type="match status" value="1"/>
</dbReference>
<gene>
    <name evidence="6" type="ORF">ACFPZN_38910</name>
</gene>
<evidence type="ECO:0000256" key="3">
    <source>
        <dbReference type="ARBA" id="ARBA00022801"/>
    </source>
</evidence>
<protein>
    <submittedName>
        <fullName evidence="6">ATP/GTP-binding protein</fullName>
    </submittedName>
</protein>
<dbReference type="PANTHER" id="PTHR42708">
    <property type="entry name" value="ATP/GTP-BINDING PROTEIN-RELATED"/>
    <property type="match status" value="1"/>
</dbReference>
<dbReference type="InterPro" id="IPR004130">
    <property type="entry name" value="Gpn"/>
</dbReference>
<name>A0ABW1AAK8_9ACTN</name>
<dbReference type="Proteomes" id="UP001596074">
    <property type="component" value="Unassembled WGS sequence"/>
</dbReference>
<reference evidence="7" key="1">
    <citation type="journal article" date="2019" name="Int. J. Syst. Evol. Microbiol.">
        <title>The Global Catalogue of Microorganisms (GCM) 10K type strain sequencing project: providing services to taxonomists for standard genome sequencing and annotation.</title>
        <authorList>
            <consortium name="The Broad Institute Genomics Platform"/>
            <consortium name="The Broad Institute Genome Sequencing Center for Infectious Disease"/>
            <person name="Wu L."/>
            <person name="Ma J."/>
        </authorList>
    </citation>
    <scope>NUCLEOTIDE SEQUENCE [LARGE SCALE GENOMIC DNA]</scope>
    <source>
        <strain evidence="7">KCTC 42087</strain>
    </source>
</reference>
<dbReference type="InterPro" id="IPR052705">
    <property type="entry name" value="Gliding_Motility_GTPase"/>
</dbReference>
<accession>A0ABW1AAK8</accession>
<evidence type="ECO:0000256" key="1">
    <source>
        <dbReference type="ARBA" id="ARBA00005290"/>
    </source>
</evidence>
<evidence type="ECO:0000256" key="2">
    <source>
        <dbReference type="ARBA" id="ARBA00022741"/>
    </source>
</evidence>
<dbReference type="PANTHER" id="PTHR42708:SF1">
    <property type="entry name" value="GLIDING MOTILITY PROTEIN MGLA"/>
    <property type="match status" value="1"/>
</dbReference>
<organism evidence="6 7">
    <name type="scientific">Actinomadura rugatobispora</name>
    <dbReference type="NCBI Taxonomy" id="1994"/>
    <lineage>
        <taxon>Bacteria</taxon>
        <taxon>Bacillati</taxon>
        <taxon>Actinomycetota</taxon>
        <taxon>Actinomycetes</taxon>
        <taxon>Streptosporangiales</taxon>
        <taxon>Thermomonosporaceae</taxon>
        <taxon>Actinomadura</taxon>
    </lineage>
</organism>
<evidence type="ECO:0000313" key="6">
    <source>
        <dbReference type="EMBL" id="MFC5751623.1"/>
    </source>
</evidence>
<proteinExistence type="inferred from homology"/>
<comment type="caution">
    <text evidence="6">The sequence shown here is derived from an EMBL/GenBank/DDBJ whole genome shotgun (WGS) entry which is preliminary data.</text>
</comment>
<dbReference type="CDD" id="cd00882">
    <property type="entry name" value="Ras_like_GTPase"/>
    <property type="match status" value="1"/>
</dbReference>